<evidence type="ECO:0000313" key="1">
    <source>
        <dbReference type="EMBL" id="KAJ8109523.1"/>
    </source>
</evidence>
<proteinExistence type="predicted"/>
<sequence>MAEQVFRPSQYKTHDFSDVDLPLERDAQTVSLQHLPKPPEGGYYAQRQARIDEFEATQQASASPGINSTSTSSQNASDLPPMPLRLELVSLYFDYIHDQFHSMYHRPSFTEDVAQERVPKIILLAIFALSSRFSSNMAFTEQDPRERGEEFRTASEALLNLRDISPVTIQACVLLGAYAAAHGDTDVENVYYSTAGRMCLVLDLPNRPVASLLEREVNIRVWWTVCMVDVWSSAAVKVPRIMPLHSSVSFPIDEIPFSSMSADFTSNFINNPTIYESPLLTEMIRLNRILLQVIDFNRRCVSEHLEGEDLETGVRSLSRELSVWLESLPHHMKDTPENFKWFSDRGFGRMFAALYLGYYHYGQLLNYQFLGADAISTSTPYAADCKHHASKLCEVVYRSFATPGSEVMYPAVAHILVIASTVQIHTLLFSGDNGQIRQAKTRLERNFEILLRLRPFCSVRAAYGTRAARQRSALRGSPGALETITTIVFIIIGSLPRIGNATPTWGFPTGTPGPHFYIAAENNIYFPRAFVDLACSEISNPKMAPYRDSIIIATTLLTGAAAINNGLAVTPPMGWNNWNAFGCDVSEDLLYTTSEQILGLGLRDLGYDHVVLDDCWQDVNGRDKNGKLQPELSKFPNGLKSISDHLHSQGLKYGMYSSAGEMTCARFSGSLDHEVDDANSFAEWGVDMLKYDSCYHMGRIGTPQISFNRFKVMSDALRATGRNILLNLCNWGEDQVHTWGMSISNSWRITGDIYDSFTRPDDLCGCNTMAPGDPSCIAPGTHCSVLFILNKVAPFADRSIPGGWSDLDMLEVGQGGMTDEEYKAHFALWAALKSPLFLGNDLRSMPASALTIINNPAIIALSQDPHGRSVTRVRRDTNVAKDQYGEGETHVWAGYLHNGDQAVILLNAAAADLDMEISLAEIFTPFGPHGSAPHVGYDWAVHDLWAGRMADATAEELLAATSETDRAAILKKANWYNATETSYEQGLRDEDPRLFGEKIGVVKAGGSLKAPVKSHAAKVFRLRRVAKKGDKFKGKSIDRVAKDEL</sequence>
<dbReference type="Proteomes" id="UP001153331">
    <property type="component" value="Unassembled WGS sequence"/>
</dbReference>
<evidence type="ECO:0000313" key="2">
    <source>
        <dbReference type="Proteomes" id="UP001153331"/>
    </source>
</evidence>
<comment type="caution">
    <text evidence="1">The sequence shown here is derived from an EMBL/GenBank/DDBJ whole genome shotgun (WGS) entry which is preliminary data.</text>
</comment>
<accession>A0ACC2I3E4</accession>
<reference evidence="1" key="1">
    <citation type="submission" date="2022-11" db="EMBL/GenBank/DDBJ databases">
        <title>Genome Sequence of Boeremia exigua.</title>
        <authorList>
            <person name="Buettner E."/>
        </authorList>
    </citation>
    <scope>NUCLEOTIDE SEQUENCE</scope>
    <source>
        <strain evidence="1">CU02</strain>
    </source>
</reference>
<dbReference type="EMBL" id="JAPHNI010000604">
    <property type="protein sequence ID" value="KAJ8109523.1"/>
    <property type="molecule type" value="Genomic_DNA"/>
</dbReference>
<keyword evidence="2" id="KW-1185">Reference proteome</keyword>
<organism evidence="1 2">
    <name type="scientific">Boeremia exigua</name>
    <dbReference type="NCBI Taxonomy" id="749465"/>
    <lineage>
        <taxon>Eukaryota</taxon>
        <taxon>Fungi</taxon>
        <taxon>Dikarya</taxon>
        <taxon>Ascomycota</taxon>
        <taxon>Pezizomycotina</taxon>
        <taxon>Dothideomycetes</taxon>
        <taxon>Pleosporomycetidae</taxon>
        <taxon>Pleosporales</taxon>
        <taxon>Pleosporineae</taxon>
        <taxon>Didymellaceae</taxon>
        <taxon>Boeremia</taxon>
    </lineage>
</organism>
<protein>
    <submittedName>
        <fullName evidence="1">Uncharacterized protein</fullName>
    </submittedName>
</protein>
<name>A0ACC2I3E4_9PLEO</name>
<gene>
    <name evidence="1" type="ORF">OPT61_g7396</name>
</gene>